<dbReference type="InterPro" id="IPR057840">
    <property type="entry name" value="FimV_N"/>
</dbReference>
<feature type="compositionally biased region" description="Pro residues" evidence="2">
    <location>
        <begin position="145"/>
        <end position="157"/>
    </location>
</feature>
<dbReference type="InterPro" id="IPR036779">
    <property type="entry name" value="LysM_dom_sf"/>
</dbReference>
<feature type="compositionally biased region" description="Acidic residues" evidence="2">
    <location>
        <begin position="832"/>
        <end position="849"/>
    </location>
</feature>
<dbReference type="Pfam" id="PF25800">
    <property type="entry name" value="FimV_N"/>
    <property type="match status" value="1"/>
</dbReference>
<feature type="compositionally biased region" description="Acidic residues" evidence="2">
    <location>
        <begin position="414"/>
        <end position="425"/>
    </location>
</feature>
<dbReference type="Proteomes" id="UP000469421">
    <property type="component" value="Unassembled WGS sequence"/>
</dbReference>
<evidence type="ECO:0000256" key="2">
    <source>
        <dbReference type="SAM" id="MobiDB-lite"/>
    </source>
</evidence>
<dbReference type="InterPro" id="IPR020011">
    <property type="entry name" value="FimV_C"/>
</dbReference>
<dbReference type="NCBIfam" id="TIGR03505">
    <property type="entry name" value="FimV_core"/>
    <property type="match status" value="1"/>
</dbReference>
<sequence>MMTPAMAVALGVGDYELNSYLNQPLEMEVSLHEVGDLSAEEILVNLAPQSEFDAAGVERSYFLNRLEFSVELTGRDEAILRVTTDQPVREPYLNFLVEFLWPTGRLMREYTVLLDPPSFSDSATTSVPAITRAPAPVTSTEPSYAPEPAPTPAPAPAPAASTEDYSAPATTSMASSGSRDTYTVQASDTMWRVALNTRPSDSVSVQQMLVAIQDMNPDAFIDNNVNLVREGTVLRIPNEQEVRSVSTRSALVEVAEQNRKWRDMLEARGIKTAPQQRAQLDGSREVASSDDADQGPATGQVKLVSPESTDSVSDGDSTGSAKQGSANTAVLENELAIRDENLDRLDRENAELKSRLEDLESQNQTSEQLLQLRNDQITQLQEELRKLREAQGVEAPAEDPLTASAEQMPGQTDDSVEQVVEGEDQQTEAANDLTAEGSLAGEETAEGDADAAQAVTGEVAEEGSVDGAEAGSEMAADTTTEQASDVQPENPVVAKAPEVAKPQPAPAQPAPQPQGGIVELLMENLLYIALGALAILLLVFLLLRRKSKDEEPEDDGSLFDEFDEENQDDFGLHLDGDDDVDQAPFAADESGDAPQDSNLDPMEDVEVYVAYGRYPQAIDFLRNEINKHPERDDLKVRLLELLKETNDDAGFDQQVTAFAGVSATVDQAIARLGGDVPMASGAGDDELSLDDLEMGLSSELDETSIPTMEADSGDDIEEASSGRGNVADELGDFDFDLDGSDELSGDETLLLDEDGDSDEFSLDIDDKPAADNELSDADRQSLSATPVLNLDDVSSATLDDSDTNYGDLDLNDMSAEFTDIGGDSDSSSSSSDELDLSLDDLDLDVDGDDATPAASGDDTLTDLDLELDEAEKSLEASSSSDSLDDITSFELDVAEEETASASTEEASLEDLVSEDELELSLDDDFGGTDITETSDETLDLDGLMGEDSASAAEDATLDLDSVAFEAAAPSSSQEEPAVTSAPAGADLLEDEDDFDFLGETDENATKLDLAKAYIDMGDSEGAKDILNEVISEGNDQQQAEARELMGQVG</sequence>
<feature type="compositionally biased region" description="Polar residues" evidence="2">
    <location>
        <begin position="168"/>
        <end position="180"/>
    </location>
</feature>
<feature type="region of interest" description="Disordered" evidence="2">
    <location>
        <begin position="132"/>
        <end position="180"/>
    </location>
</feature>
<keyword evidence="5" id="KW-1185">Reference proteome</keyword>
<feature type="compositionally biased region" description="Acidic residues" evidence="2">
    <location>
        <begin position="906"/>
        <end position="936"/>
    </location>
</feature>
<accession>A0A6N7LTJ7</accession>
<dbReference type="Gene3D" id="3.10.350.10">
    <property type="entry name" value="LysM domain"/>
    <property type="match status" value="1"/>
</dbReference>
<keyword evidence="1" id="KW-0175">Coiled coil</keyword>
<dbReference type="InterPro" id="IPR038440">
    <property type="entry name" value="FimV_C_sf"/>
</dbReference>
<feature type="region of interest" description="Disordered" evidence="2">
    <location>
        <begin position="440"/>
        <end position="489"/>
    </location>
</feature>
<feature type="compositionally biased region" description="Low complexity" evidence="2">
    <location>
        <begin position="875"/>
        <end position="888"/>
    </location>
</feature>
<evidence type="ECO:0000259" key="3">
    <source>
        <dbReference type="Pfam" id="PF25800"/>
    </source>
</evidence>
<gene>
    <name evidence="4" type="ORF">GFN93_11150</name>
</gene>
<feature type="region of interest" description="Disordered" evidence="2">
    <location>
        <begin position="765"/>
        <end position="936"/>
    </location>
</feature>
<dbReference type="EMBL" id="WIRE01000001">
    <property type="protein sequence ID" value="MQX53808.1"/>
    <property type="molecule type" value="Genomic_DNA"/>
</dbReference>
<evidence type="ECO:0000313" key="5">
    <source>
        <dbReference type="Proteomes" id="UP000469421"/>
    </source>
</evidence>
<feature type="region of interest" description="Disordered" evidence="2">
    <location>
        <begin position="269"/>
        <end position="327"/>
    </location>
</feature>
<proteinExistence type="predicted"/>
<feature type="compositionally biased region" description="Polar residues" evidence="2">
    <location>
        <begin position="477"/>
        <end position="487"/>
    </location>
</feature>
<feature type="region of interest" description="Disordered" evidence="2">
    <location>
        <begin position="392"/>
        <end position="425"/>
    </location>
</feature>
<evidence type="ECO:0000256" key="1">
    <source>
        <dbReference type="SAM" id="Coils"/>
    </source>
</evidence>
<organism evidence="4 5">
    <name type="scientific">Alcanivorax sediminis</name>
    <dbReference type="NCBI Taxonomy" id="2663008"/>
    <lineage>
        <taxon>Bacteria</taxon>
        <taxon>Pseudomonadati</taxon>
        <taxon>Pseudomonadota</taxon>
        <taxon>Gammaproteobacteria</taxon>
        <taxon>Oceanospirillales</taxon>
        <taxon>Alcanivoracaceae</taxon>
        <taxon>Alcanivorax</taxon>
    </lineage>
</organism>
<feature type="compositionally biased region" description="Low complexity" evidence="2">
    <location>
        <begin position="308"/>
        <end position="320"/>
    </location>
</feature>
<comment type="caution">
    <text evidence="4">The sequence shown here is derived from an EMBL/GenBank/DDBJ whole genome shotgun (WGS) entry which is preliminary data.</text>
</comment>
<dbReference type="InterPro" id="IPR020012">
    <property type="entry name" value="LysM_FimV"/>
</dbReference>
<feature type="compositionally biased region" description="Acidic residues" evidence="2">
    <location>
        <begin position="859"/>
        <end position="869"/>
    </location>
</feature>
<feature type="region of interest" description="Disordered" evidence="2">
    <location>
        <begin position="702"/>
        <end position="745"/>
    </location>
</feature>
<feature type="compositionally biased region" description="Low complexity" evidence="2">
    <location>
        <begin position="819"/>
        <end position="831"/>
    </location>
</feature>
<name>A0A6N7LTJ7_9GAMM</name>
<dbReference type="AlphaFoldDB" id="A0A6N7LTJ7"/>
<feature type="region of interest" description="Disordered" evidence="2">
    <location>
        <begin position="568"/>
        <end position="601"/>
    </location>
</feature>
<feature type="compositionally biased region" description="Polar residues" evidence="2">
    <location>
        <begin position="780"/>
        <end position="798"/>
    </location>
</feature>
<reference evidence="4 5" key="1">
    <citation type="submission" date="2019-10" db="EMBL/GenBank/DDBJ databases">
        <title>Alcanivorax sp.PA15-N-34 draft genome sequence.</title>
        <authorList>
            <person name="Liao X."/>
            <person name="Shao Z."/>
        </authorList>
    </citation>
    <scope>NUCLEOTIDE SEQUENCE [LARGE SCALE GENOMIC DNA]</scope>
    <source>
        <strain evidence="4 5">PA15-N-34</strain>
    </source>
</reference>
<feature type="coiled-coil region" evidence="1">
    <location>
        <begin position="335"/>
        <end position="390"/>
    </location>
</feature>
<feature type="region of interest" description="Disordered" evidence="2">
    <location>
        <begin position="966"/>
        <end position="987"/>
    </location>
</feature>
<feature type="compositionally biased region" description="Low complexity" evidence="2">
    <location>
        <begin position="966"/>
        <end position="977"/>
    </location>
</feature>
<feature type="compositionally biased region" description="Acidic residues" evidence="2">
    <location>
        <begin position="729"/>
        <end position="745"/>
    </location>
</feature>
<dbReference type="Gene3D" id="1.20.58.2200">
    <property type="match status" value="1"/>
</dbReference>
<dbReference type="NCBIfam" id="TIGR03504">
    <property type="entry name" value="FimV_Cterm"/>
    <property type="match status" value="1"/>
</dbReference>
<evidence type="ECO:0000313" key="4">
    <source>
        <dbReference type="EMBL" id="MQX53808.1"/>
    </source>
</evidence>
<feature type="domain" description="FimV N-terminal" evidence="3">
    <location>
        <begin position="10"/>
        <end position="117"/>
    </location>
</feature>
<protein>
    <submittedName>
        <fullName evidence="4">Peptigoglycan-binding protein LysM</fullName>
    </submittedName>
</protein>